<dbReference type="InterPro" id="IPR051600">
    <property type="entry name" value="Beta-PGM-like"/>
</dbReference>
<dbReference type="SFLD" id="SFLDS00003">
    <property type="entry name" value="Haloacid_Dehalogenase"/>
    <property type="match status" value="1"/>
</dbReference>
<keyword evidence="6" id="KW-0119">Carbohydrate metabolism</keyword>
<dbReference type="Pfam" id="PF13419">
    <property type="entry name" value="HAD_2"/>
    <property type="match status" value="1"/>
</dbReference>
<dbReference type="NCBIfam" id="TIGR01509">
    <property type="entry name" value="HAD-SF-IA-v3"/>
    <property type="match status" value="1"/>
</dbReference>
<keyword evidence="8" id="KW-1185">Reference proteome</keyword>
<dbReference type="EMBL" id="QENU01000008">
    <property type="protein sequence ID" value="PVX33422.1"/>
    <property type="molecule type" value="Genomic_DNA"/>
</dbReference>
<evidence type="ECO:0000256" key="3">
    <source>
        <dbReference type="ARBA" id="ARBA00022723"/>
    </source>
</evidence>
<dbReference type="InterPro" id="IPR006439">
    <property type="entry name" value="HAD-SF_hydro_IA"/>
</dbReference>
<dbReference type="Gene3D" id="1.10.150.240">
    <property type="entry name" value="Putative phosphatase, domain 2"/>
    <property type="match status" value="1"/>
</dbReference>
<dbReference type="PANTHER" id="PTHR46193:SF18">
    <property type="entry name" value="HEXITOL PHOSPHATASE B"/>
    <property type="match status" value="1"/>
</dbReference>
<keyword evidence="5" id="KW-0460">Magnesium</keyword>
<dbReference type="RefSeq" id="WP_116631951.1">
    <property type="nucleotide sequence ID" value="NZ_QENU01000008.1"/>
</dbReference>
<dbReference type="SFLD" id="SFLDG01135">
    <property type="entry name" value="C1.5.6:_HAD__Beta-PGM__Phospha"/>
    <property type="match status" value="1"/>
</dbReference>
<reference evidence="7 8" key="1">
    <citation type="submission" date="2018-05" db="EMBL/GenBank/DDBJ databases">
        <title>Genomic Encyclopedia of Type Strains, Phase IV (KMG-IV): sequencing the most valuable type-strain genomes for metagenomic binning, comparative biology and taxonomic classification.</title>
        <authorList>
            <person name="Goeker M."/>
        </authorList>
    </citation>
    <scope>NUCLEOTIDE SEQUENCE [LARGE SCALE GENOMIC DNA]</scope>
    <source>
        <strain evidence="7 8">DSM 22999</strain>
    </source>
</reference>
<dbReference type="NCBIfam" id="NF008087">
    <property type="entry name" value="PRK10826.1"/>
    <property type="match status" value="1"/>
</dbReference>
<dbReference type="PRINTS" id="PR00413">
    <property type="entry name" value="HADHALOGNASE"/>
</dbReference>
<dbReference type="OrthoDB" id="9800058at2"/>
<sequence>MQIQAVIFDMDGTLINSEPIWNEAEVQYFNQQGYPVTRADIANLRGLHIGGVTDYVLHHYADYHSGKSPEELSQELLDYAIAIILKKKPLIDGVRETLSYLHEKKIKLAVASASPLYMLEEIVKSCGIAQYFDYLSSAEELEYNKPHPMVYLHAAQKLGVPAKHCLAVEDSVTGMISAKSANMKCAVVPESEHWHDARWAISDFKFTQISEIKKLFD</sequence>
<evidence type="ECO:0000313" key="7">
    <source>
        <dbReference type="EMBL" id="PVX33422.1"/>
    </source>
</evidence>
<proteinExistence type="inferred from homology"/>
<dbReference type="GO" id="GO:0016787">
    <property type="term" value="F:hydrolase activity"/>
    <property type="evidence" value="ECO:0007669"/>
    <property type="project" value="UniProtKB-KW"/>
</dbReference>
<dbReference type="AlphaFoldDB" id="A0A2U0SQ11"/>
<evidence type="ECO:0000256" key="4">
    <source>
        <dbReference type="ARBA" id="ARBA00022801"/>
    </source>
</evidence>
<dbReference type="InterPro" id="IPR036412">
    <property type="entry name" value="HAD-like_sf"/>
</dbReference>
<dbReference type="InterPro" id="IPR023198">
    <property type="entry name" value="PGP-like_dom2"/>
</dbReference>
<keyword evidence="3" id="KW-0479">Metal-binding</keyword>
<protein>
    <submittedName>
        <fullName evidence="7">Sugar-phosphatase</fullName>
    </submittedName>
</protein>
<evidence type="ECO:0000256" key="5">
    <source>
        <dbReference type="ARBA" id="ARBA00022842"/>
    </source>
</evidence>
<comment type="caution">
    <text evidence="7">The sequence shown here is derived from an EMBL/GenBank/DDBJ whole genome shotgun (WGS) entry which is preliminary data.</text>
</comment>
<dbReference type="FunFam" id="3.40.50.1000:FF:000036">
    <property type="entry name" value="HAD family hydrolase"/>
    <property type="match status" value="1"/>
</dbReference>
<keyword evidence="4" id="KW-0378">Hydrolase</keyword>
<dbReference type="Gene3D" id="3.40.50.1000">
    <property type="entry name" value="HAD superfamily/HAD-like"/>
    <property type="match status" value="1"/>
</dbReference>
<comment type="similarity">
    <text evidence="2">Belongs to the HAD-like hydrolase superfamily. CbbY/CbbZ/Gph/YieH family.</text>
</comment>
<organism evidence="7 8">
    <name type="scientific">Alitibacter langaaensis DSM 22999</name>
    <dbReference type="NCBI Taxonomy" id="1122935"/>
    <lineage>
        <taxon>Bacteria</taxon>
        <taxon>Pseudomonadati</taxon>
        <taxon>Pseudomonadota</taxon>
        <taxon>Gammaproteobacteria</taxon>
        <taxon>Pasteurellales</taxon>
        <taxon>Pasteurellaceae</taxon>
        <taxon>Alitibacter</taxon>
    </lineage>
</organism>
<dbReference type="SFLD" id="SFLDG01129">
    <property type="entry name" value="C1.5:_HAD__Beta-PGM__Phosphata"/>
    <property type="match status" value="1"/>
</dbReference>
<dbReference type="InterPro" id="IPR041492">
    <property type="entry name" value="HAD_2"/>
</dbReference>
<dbReference type="GO" id="GO:0000287">
    <property type="term" value="F:magnesium ion binding"/>
    <property type="evidence" value="ECO:0007669"/>
    <property type="project" value="UniProtKB-ARBA"/>
</dbReference>
<evidence type="ECO:0000313" key="8">
    <source>
        <dbReference type="Proteomes" id="UP000245909"/>
    </source>
</evidence>
<evidence type="ECO:0000256" key="1">
    <source>
        <dbReference type="ARBA" id="ARBA00001946"/>
    </source>
</evidence>
<gene>
    <name evidence="7" type="ORF">C8D76_1085</name>
</gene>
<dbReference type="InterPro" id="IPR023214">
    <property type="entry name" value="HAD_sf"/>
</dbReference>
<dbReference type="SUPFAM" id="SSF56784">
    <property type="entry name" value="HAD-like"/>
    <property type="match status" value="1"/>
</dbReference>
<dbReference type="CDD" id="cd07505">
    <property type="entry name" value="HAD_BPGM-like"/>
    <property type="match status" value="1"/>
</dbReference>
<name>A0A2U0SQ11_9PAST</name>
<dbReference type="PANTHER" id="PTHR46193">
    <property type="entry name" value="6-PHOSPHOGLUCONATE PHOSPHATASE"/>
    <property type="match status" value="1"/>
</dbReference>
<comment type="cofactor">
    <cofactor evidence="1">
        <name>Mg(2+)</name>
        <dbReference type="ChEBI" id="CHEBI:18420"/>
    </cofactor>
</comment>
<evidence type="ECO:0000256" key="2">
    <source>
        <dbReference type="ARBA" id="ARBA00006171"/>
    </source>
</evidence>
<dbReference type="Proteomes" id="UP000245909">
    <property type="component" value="Unassembled WGS sequence"/>
</dbReference>
<accession>A0A2U0SQ11</accession>
<evidence type="ECO:0000256" key="6">
    <source>
        <dbReference type="ARBA" id="ARBA00023277"/>
    </source>
</evidence>